<dbReference type="GO" id="GO:0004038">
    <property type="term" value="F:allantoinase activity"/>
    <property type="evidence" value="ECO:0007669"/>
    <property type="project" value="TreeGrafter"/>
</dbReference>
<dbReference type="PANTHER" id="PTHR43668">
    <property type="entry name" value="ALLANTOINASE"/>
    <property type="match status" value="1"/>
</dbReference>
<dbReference type="GO" id="GO:0006145">
    <property type="term" value="P:purine nucleobase catabolic process"/>
    <property type="evidence" value="ECO:0007669"/>
    <property type="project" value="TreeGrafter"/>
</dbReference>
<dbReference type="Proteomes" id="UP000719766">
    <property type="component" value="Unassembled WGS sequence"/>
</dbReference>
<dbReference type="InterPro" id="IPR011059">
    <property type="entry name" value="Metal-dep_hydrolase_composite"/>
</dbReference>
<evidence type="ECO:0000313" key="2">
    <source>
        <dbReference type="EMBL" id="KAG1793305.1"/>
    </source>
</evidence>
<reference evidence="2" key="1">
    <citation type="journal article" date="2020" name="New Phytol.">
        <title>Comparative genomics reveals dynamic genome evolution in host specialist ectomycorrhizal fungi.</title>
        <authorList>
            <person name="Lofgren L.A."/>
            <person name="Nguyen N.H."/>
            <person name="Vilgalys R."/>
            <person name="Ruytinx J."/>
            <person name="Liao H.L."/>
            <person name="Branco S."/>
            <person name="Kuo A."/>
            <person name="LaButti K."/>
            <person name="Lipzen A."/>
            <person name="Andreopoulos W."/>
            <person name="Pangilinan J."/>
            <person name="Riley R."/>
            <person name="Hundley H."/>
            <person name="Na H."/>
            <person name="Barry K."/>
            <person name="Grigoriev I.V."/>
            <person name="Stajich J.E."/>
            <person name="Kennedy P.G."/>
        </authorList>
    </citation>
    <scope>NUCLEOTIDE SEQUENCE</scope>
    <source>
        <strain evidence="2">S12</strain>
    </source>
</reference>
<dbReference type="InterPro" id="IPR032466">
    <property type="entry name" value="Metal_Hydrolase"/>
</dbReference>
<proteinExistence type="predicted"/>
<feature type="region of interest" description="Disordered" evidence="1">
    <location>
        <begin position="15"/>
        <end position="34"/>
    </location>
</feature>
<dbReference type="AlphaFoldDB" id="A0A9P7ANN3"/>
<evidence type="ECO:0000256" key="1">
    <source>
        <dbReference type="SAM" id="MobiDB-lite"/>
    </source>
</evidence>
<gene>
    <name evidence="2" type="ORF">HD556DRAFT_1221767</name>
</gene>
<evidence type="ECO:0000313" key="3">
    <source>
        <dbReference type="Proteomes" id="UP000719766"/>
    </source>
</evidence>
<dbReference type="EMBL" id="JABBWE010000031">
    <property type="protein sequence ID" value="KAG1793305.1"/>
    <property type="molecule type" value="Genomic_DNA"/>
</dbReference>
<dbReference type="PANTHER" id="PTHR43668:SF5">
    <property type="entry name" value="AMIDOHYDROLASE 3 DOMAIN-CONTAINING PROTEIN"/>
    <property type="match status" value="1"/>
</dbReference>
<evidence type="ECO:0008006" key="4">
    <source>
        <dbReference type="Google" id="ProtNLM"/>
    </source>
</evidence>
<name>A0A9P7ANN3_9AGAM</name>
<feature type="non-terminal residue" evidence="2">
    <location>
        <position position="1"/>
    </location>
</feature>
<comment type="caution">
    <text evidence="2">The sequence shown here is derived from an EMBL/GenBank/DDBJ whole genome shotgun (WGS) entry which is preliminary data.</text>
</comment>
<dbReference type="GeneID" id="64590581"/>
<dbReference type="RefSeq" id="XP_041159761.1">
    <property type="nucleotide sequence ID" value="XM_041296817.1"/>
</dbReference>
<feature type="non-terminal residue" evidence="2">
    <location>
        <position position="348"/>
    </location>
</feature>
<dbReference type="SUPFAM" id="SSF51556">
    <property type="entry name" value="Metallo-dependent hydrolases"/>
    <property type="match status" value="1"/>
</dbReference>
<dbReference type="OrthoDB" id="2662216at2759"/>
<keyword evidence="3" id="KW-1185">Reference proteome</keyword>
<organism evidence="2 3">
    <name type="scientific">Suillus plorans</name>
    <dbReference type="NCBI Taxonomy" id="116603"/>
    <lineage>
        <taxon>Eukaryota</taxon>
        <taxon>Fungi</taxon>
        <taxon>Dikarya</taxon>
        <taxon>Basidiomycota</taxon>
        <taxon>Agaricomycotina</taxon>
        <taxon>Agaricomycetes</taxon>
        <taxon>Agaricomycetidae</taxon>
        <taxon>Boletales</taxon>
        <taxon>Suillineae</taxon>
        <taxon>Suillaceae</taxon>
        <taxon>Suillus</taxon>
    </lineage>
</organism>
<protein>
    <recommendedName>
        <fullName evidence="4">Amidohydrolase-related domain-containing protein</fullName>
    </recommendedName>
</protein>
<sequence>RRSQILSKCAYIRSKSGPPPNFHHRTQSDRYADSENTTPVLVRNETIWTAANDGHEVLNGDLLIHRGLIKAIGDVPLSLIRQVESKHRKSEVVDVHGAWVTPGIVDLYSHIGVGSIPFFAGARDTNSRKAPILPWLRSIDGLNTHDASYELAIAGGVTTAQILPGSANDIGGQAFIMKLRPTAERSPSSMLLEPPYTLNGSHFDHSLTPCWRHMKHACGENPSRVYGMTRLDSGWNFRAAYDSARKLRDAQDDFCAKAESNSWDDLAGNAFPEDLQWESLVDVLRGRVRLSVHCYEAVDLDGIVRLTNEFEFPVASFHHAGETYLVPDVLKKTWGGTPAIALFASNFR</sequence>
<dbReference type="GO" id="GO:0005737">
    <property type="term" value="C:cytoplasm"/>
    <property type="evidence" value="ECO:0007669"/>
    <property type="project" value="TreeGrafter"/>
</dbReference>
<accession>A0A9P7ANN3</accession>
<dbReference type="InterPro" id="IPR050138">
    <property type="entry name" value="DHOase/Allantoinase_Hydrolase"/>
</dbReference>
<dbReference type="Gene3D" id="3.20.20.140">
    <property type="entry name" value="Metal-dependent hydrolases"/>
    <property type="match status" value="1"/>
</dbReference>
<dbReference type="SUPFAM" id="SSF51338">
    <property type="entry name" value="Composite domain of metallo-dependent hydrolases"/>
    <property type="match status" value="1"/>
</dbReference>